<dbReference type="PANTHER" id="PTHR14209">
    <property type="entry name" value="ISOAMYL ACETATE-HYDROLYZING ESTERASE 1"/>
    <property type="match status" value="1"/>
</dbReference>
<dbReference type="InterPro" id="IPR013830">
    <property type="entry name" value="SGNH_hydro"/>
</dbReference>
<dbReference type="InterPro" id="IPR045136">
    <property type="entry name" value="Iah1-like"/>
</dbReference>
<reference evidence="3" key="1">
    <citation type="submission" date="2023-07" db="EMBL/GenBank/DDBJ databases">
        <title>A draft genome of Kazachstania heterogenica Y-27499.</title>
        <authorList>
            <person name="Donic C."/>
            <person name="Kralova J.S."/>
            <person name="Fidel L."/>
            <person name="Ben-Dor S."/>
            <person name="Jung S."/>
        </authorList>
    </citation>
    <scope>NUCLEOTIDE SEQUENCE [LARGE SCALE GENOMIC DNA]</scope>
    <source>
        <strain evidence="3">Y27499</strain>
    </source>
</reference>
<evidence type="ECO:0000259" key="1">
    <source>
        <dbReference type="Pfam" id="PF13472"/>
    </source>
</evidence>
<dbReference type="Proteomes" id="UP001306508">
    <property type="component" value="Unassembled WGS sequence"/>
</dbReference>
<dbReference type="FunFam" id="3.40.50.1110:FF:000022">
    <property type="entry name" value="Isoamyl acetate-hydrolyzing esterase"/>
    <property type="match status" value="1"/>
</dbReference>
<gene>
    <name evidence="2" type="ORF">RI543_000301</name>
</gene>
<evidence type="ECO:0000313" key="2">
    <source>
        <dbReference type="EMBL" id="KAK5782365.1"/>
    </source>
</evidence>
<sequence length="235" mass="27222">MDYKKFLLFGDSITEFAFDPEHFTIGAALANAYTRKLDIVQRGYAGYNSRWAIPILEKIIENSGKDIVIGTIFFGSNDSVQKGPQRVSLPEFVDNIRKMIKMMKQANIKPIVVGPGLIDRNVWDVLKTQDIEKGWIRSNQLFEEYVNVLIDLTKDENVPFVNLRQSFLETSETKNEKWQKYLIDGLHFSGDGYRIFFRKLMKIIDLYYPEYSPDNMKTSLPNWRDIEADGSNISL</sequence>
<dbReference type="InterPro" id="IPR036514">
    <property type="entry name" value="SGNH_hydro_sf"/>
</dbReference>
<dbReference type="PANTHER" id="PTHR14209:SF19">
    <property type="entry name" value="ISOAMYL ACETATE-HYDROLYZING ESTERASE 1 HOMOLOG"/>
    <property type="match status" value="1"/>
</dbReference>
<protein>
    <recommendedName>
        <fullName evidence="1">SGNH hydrolase-type esterase domain-containing protein</fullName>
    </recommendedName>
</protein>
<dbReference type="AlphaFoldDB" id="A0AAN7WPM0"/>
<dbReference type="Gene3D" id="3.40.50.1110">
    <property type="entry name" value="SGNH hydrolase"/>
    <property type="match status" value="1"/>
</dbReference>
<dbReference type="EMBL" id="JAWIZZ010000006">
    <property type="protein sequence ID" value="KAK5782365.1"/>
    <property type="molecule type" value="Genomic_DNA"/>
</dbReference>
<accession>A0AAN7WPM0</accession>
<dbReference type="CDD" id="cd01838">
    <property type="entry name" value="Isoamyl_acetate_hydrolase_like"/>
    <property type="match status" value="1"/>
</dbReference>
<proteinExistence type="predicted"/>
<name>A0AAN7WPM0_9SACH</name>
<dbReference type="SUPFAM" id="SSF52266">
    <property type="entry name" value="SGNH hydrolase"/>
    <property type="match status" value="1"/>
</dbReference>
<evidence type="ECO:0000313" key="3">
    <source>
        <dbReference type="Proteomes" id="UP001306508"/>
    </source>
</evidence>
<feature type="domain" description="SGNH hydrolase-type esterase" evidence="1">
    <location>
        <begin position="8"/>
        <end position="195"/>
    </location>
</feature>
<comment type="caution">
    <text evidence="2">The sequence shown here is derived from an EMBL/GenBank/DDBJ whole genome shotgun (WGS) entry which is preliminary data.</text>
</comment>
<organism evidence="2 3">
    <name type="scientific">Arxiozyma heterogenica</name>
    <dbReference type="NCBI Taxonomy" id="278026"/>
    <lineage>
        <taxon>Eukaryota</taxon>
        <taxon>Fungi</taxon>
        <taxon>Dikarya</taxon>
        <taxon>Ascomycota</taxon>
        <taxon>Saccharomycotina</taxon>
        <taxon>Saccharomycetes</taxon>
        <taxon>Saccharomycetales</taxon>
        <taxon>Saccharomycetaceae</taxon>
        <taxon>Arxiozyma</taxon>
    </lineage>
</organism>
<keyword evidence="3" id="KW-1185">Reference proteome</keyword>
<dbReference type="Pfam" id="PF13472">
    <property type="entry name" value="Lipase_GDSL_2"/>
    <property type="match status" value="1"/>
</dbReference>